<keyword evidence="9" id="KW-1185">Reference proteome</keyword>
<dbReference type="PANTHER" id="PTHR19818">
    <property type="entry name" value="ZINC FINGER PROTEIN ZIC AND GLI"/>
    <property type="match status" value="1"/>
</dbReference>
<feature type="region of interest" description="Disordered" evidence="6">
    <location>
        <begin position="186"/>
        <end position="217"/>
    </location>
</feature>
<dbReference type="Gene3D" id="3.30.160.60">
    <property type="entry name" value="Classic Zinc Finger"/>
    <property type="match status" value="1"/>
</dbReference>
<dbReference type="GO" id="GO:0005634">
    <property type="term" value="C:nucleus"/>
    <property type="evidence" value="ECO:0007669"/>
    <property type="project" value="UniProtKB-ARBA"/>
</dbReference>
<evidence type="ECO:0000256" key="4">
    <source>
        <dbReference type="ARBA" id="ARBA00022833"/>
    </source>
</evidence>
<evidence type="ECO:0000313" key="9">
    <source>
        <dbReference type="Proteomes" id="UP000053558"/>
    </source>
</evidence>
<dbReference type="GO" id="GO:0000978">
    <property type="term" value="F:RNA polymerase II cis-regulatory region sequence-specific DNA binding"/>
    <property type="evidence" value="ECO:0007669"/>
    <property type="project" value="TreeGrafter"/>
</dbReference>
<keyword evidence="2" id="KW-0677">Repeat</keyword>
<dbReference type="OrthoDB" id="8117402at2759"/>
<dbReference type="Pfam" id="PF00096">
    <property type="entry name" value="zf-C2H2"/>
    <property type="match status" value="1"/>
</dbReference>
<sequence length="311" mass="34461">MSSSDVSITLSISQLLQFQVVAGLVDMQPNLQLKPTPQPTFAPVSSELSSVDIKVETQYVGGQRVLRIFALPSPGHPNFYNTPSSFLAPPTSNPLQCLTSGSANAMSDCASTATSPDDFDSFTQDELLGSYNNIFSTSSASTPEKTAPNCLSLPEHQWQPSMNTTALQACPYLSIANSPQYVAPTSPPYSIPSTASTPTFSTPAEEDTTGPRKRPRRFPCLDPSCPRRFANQYTLQLHMTTHQEIRKEPYHCEMGCSETFSRQHDRLRHEVARHGRVSEWTCNRCRHVFSTQSTRNKHKCPDLIPADNYRS</sequence>
<dbReference type="GO" id="GO:0010557">
    <property type="term" value="P:positive regulation of macromolecule biosynthetic process"/>
    <property type="evidence" value="ECO:0007669"/>
    <property type="project" value="UniProtKB-ARBA"/>
</dbReference>
<evidence type="ECO:0000256" key="2">
    <source>
        <dbReference type="ARBA" id="ARBA00022737"/>
    </source>
</evidence>
<dbReference type="Proteomes" id="UP000053558">
    <property type="component" value="Unassembled WGS sequence"/>
</dbReference>
<dbReference type="OMA" id="MWASSRA"/>
<dbReference type="InterPro" id="IPR050329">
    <property type="entry name" value="GLI_C2H2-zinc-finger"/>
</dbReference>
<reference evidence="9" key="1">
    <citation type="journal article" date="2012" name="Science">
        <title>The Paleozoic origin of enzymatic lignin decomposition reconstructed from 31 fungal genomes.</title>
        <authorList>
            <person name="Floudas D."/>
            <person name="Binder M."/>
            <person name="Riley R."/>
            <person name="Barry K."/>
            <person name="Blanchette R.A."/>
            <person name="Henrissat B."/>
            <person name="Martinez A.T."/>
            <person name="Otillar R."/>
            <person name="Spatafora J.W."/>
            <person name="Yadav J.S."/>
            <person name="Aerts A."/>
            <person name="Benoit I."/>
            <person name="Boyd A."/>
            <person name="Carlson A."/>
            <person name="Copeland A."/>
            <person name="Coutinho P.M."/>
            <person name="de Vries R.P."/>
            <person name="Ferreira P."/>
            <person name="Findley K."/>
            <person name="Foster B."/>
            <person name="Gaskell J."/>
            <person name="Glotzer D."/>
            <person name="Gorecki P."/>
            <person name="Heitman J."/>
            <person name="Hesse C."/>
            <person name="Hori C."/>
            <person name="Igarashi K."/>
            <person name="Jurgens J.A."/>
            <person name="Kallen N."/>
            <person name="Kersten P."/>
            <person name="Kohler A."/>
            <person name="Kuees U."/>
            <person name="Kumar T.K.A."/>
            <person name="Kuo A."/>
            <person name="LaButti K."/>
            <person name="Larrondo L.F."/>
            <person name="Lindquist E."/>
            <person name="Ling A."/>
            <person name="Lombard V."/>
            <person name="Lucas S."/>
            <person name="Lundell T."/>
            <person name="Martin R."/>
            <person name="McLaughlin D.J."/>
            <person name="Morgenstern I."/>
            <person name="Morin E."/>
            <person name="Murat C."/>
            <person name="Nagy L.G."/>
            <person name="Nolan M."/>
            <person name="Ohm R.A."/>
            <person name="Patyshakuliyeva A."/>
            <person name="Rokas A."/>
            <person name="Ruiz-Duenas F.J."/>
            <person name="Sabat G."/>
            <person name="Salamov A."/>
            <person name="Samejima M."/>
            <person name="Schmutz J."/>
            <person name="Slot J.C."/>
            <person name="St John F."/>
            <person name="Stenlid J."/>
            <person name="Sun H."/>
            <person name="Sun S."/>
            <person name="Syed K."/>
            <person name="Tsang A."/>
            <person name="Wiebenga A."/>
            <person name="Young D."/>
            <person name="Pisabarro A."/>
            <person name="Eastwood D.C."/>
            <person name="Martin F."/>
            <person name="Cullen D."/>
            <person name="Grigoriev I.V."/>
            <person name="Hibbett D.S."/>
        </authorList>
    </citation>
    <scope>NUCLEOTIDE SEQUENCE [LARGE SCALE GENOMIC DNA]</scope>
    <source>
        <strain evidence="9">RWD-64-598 SS2</strain>
    </source>
</reference>
<evidence type="ECO:0000256" key="1">
    <source>
        <dbReference type="ARBA" id="ARBA00022723"/>
    </source>
</evidence>
<dbReference type="GO" id="GO:0008270">
    <property type="term" value="F:zinc ion binding"/>
    <property type="evidence" value="ECO:0007669"/>
    <property type="project" value="UniProtKB-KW"/>
</dbReference>
<dbReference type="PROSITE" id="PS50157">
    <property type="entry name" value="ZINC_FINGER_C2H2_2"/>
    <property type="match status" value="2"/>
</dbReference>
<dbReference type="GeneID" id="19204846"/>
<proteinExistence type="predicted"/>
<keyword evidence="3 5" id="KW-0863">Zinc-finger</keyword>
<evidence type="ECO:0000256" key="3">
    <source>
        <dbReference type="ARBA" id="ARBA00022771"/>
    </source>
</evidence>
<feature type="domain" description="C2H2-type" evidence="7">
    <location>
        <begin position="250"/>
        <end position="274"/>
    </location>
</feature>
<dbReference type="RefSeq" id="XP_007765663.1">
    <property type="nucleotide sequence ID" value="XM_007767473.1"/>
</dbReference>
<evidence type="ECO:0000256" key="6">
    <source>
        <dbReference type="SAM" id="MobiDB-lite"/>
    </source>
</evidence>
<feature type="domain" description="C2H2-type" evidence="7">
    <location>
        <begin position="218"/>
        <end position="247"/>
    </location>
</feature>
<dbReference type="GO" id="GO:0000981">
    <property type="term" value="F:DNA-binding transcription factor activity, RNA polymerase II-specific"/>
    <property type="evidence" value="ECO:0007669"/>
    <property type="project" value="TreeGrafter"/>
</dbReference>
<protein>
    <recommendedName>
        <fullName evidence="7">C2H2-type domain-containing protein</fullName>
    </recommendedName>
</protein>
<dbReference type="KEGG" id="cput:CONPUDRAFT_163061"/>
<comment type="caution">
    <text evidence="8">The sequence shown here is derived from an EMBL/GenBank/DDBJ whole genome shotgun (WGS) entry which is preliminary data.</text>
</comment>
<feature type="compositionally biased region" description="Low complexity" evidence="6">
    <location>
        <begin position="191"/>
        <end position="203"/>
    </location>
</feature>
<dbReference type="PANTHER" id="PTHR19818:SF139">
    <property type="entry name" value="PAIR-RULE PROTEIN ODD-PAIRED"/>
    <property type="match status" value="1"/>
</dbReference>
<evidence type="ECO:0000259" key="7">
    <source>
        <dbReference type="PROSITE" id="PS50157"/>
    </source>
</evidence>
<name>A0A5M3MXM7_CONPW</name>
<evidence type="ECO:0000313" key="8">
    <source>
        <dbReference type="EMBL" id="EIW83757.1"/>
    </source>
</evidence>
<dbReference type="SMART" id="SM00355">
    <property type="entry name" value="ZnF_C2H2"/>
    <property type="match status" value="2"/>
</dbReference>
<dbReference type="InterPro" id="IPR013087">
    <property type="entry name" value="Znf_C2H2_type"/>
</dbReference>
<evidence type="ECO:0000256" key="5">
    <source>
        <dbReference type="PROSITE-ProRule" id="PRU00042"/>
    </source>
</evidence>
<keyword evidence="4" id="KW-0862">Zinc</keyword>
<accession>A0A5M3MXM7</accession>
<organism evidence="8 9">
    <name type="scientific">Coniophora puteana (strain RWD-64-598)</name>
    <name type="common">Brown rot fungus</name>
    <dbReference type="NCBI Taxonomy" id="741705"/>
    <lineage>
        <taxon>Eukaryota</taxon>
        <taxon>Fungi</taxon>
        <taxon>Dikarya</taxon>
        <taxon>Basidiomycota</taxon>
        <taxon>Agaricomycotina</taxon>
        <taxon>Agaricomycetes</taxon>
        <taxon>Agaricomycetidae</taxon>
        <taxon>Boletales</taxon>
        <taxon>Coniophorineae</taxon>
        <taxon>Coniophoraceae</taxon>
        <taxon>Coniophora</taxon>
    </lineage>
</organism>
<dbReference type="AlphaFoldDB" id="A0A5M3MXM7"/>
<gene>
    <name evidence="8" type="ORF">CONPUDRAFT_163061</name>
</gene>
<keyword evidence="1" id="KW-0479">Metal-binding</keyword>
<dbReference type="EMBL" id="JH711575">
    <property type="protein sequence ID" value="EIW83757.1"/>
    <property type="molecule type" value="Genomic_DNA"/>
</dbReference>
<dbReference type="PROSITE" id="PS00028">
    <property type="entry name" value="ZINC_FINGER_C2H2_1"/>
    <property type="match status" value="2"/>
</dbReference>